<evidence type="ECO:0000313" key="3">
    <source>
        <dbReference type="Proteomes" id="UP000026962"/>
    </source>
</evidence>
<organism evidence="2">
    <name type="scientific">Oryza punctata</name>
    <name type="common">Red rice</name>
    <dbReference type="NCBI Taxonomy" id="4537"/>
    <lineage>
        <taxon>Eukaryota</taxon>
        <taxon>Viridiplantae</taxon>
        <taxon>Streptophyta</taxon>
        <taxon>Embryophyta</taxon>
        <taxon>Tracheophyta</taxon>
        <taxon>Spermatophyta</taxon>
        <taxon>Magnoliopsida</taxon>
        <taxon>Liliopsida</taxon>
        <taxon>Poales</taxon>
        <taxon>Poaceae</taxon>
        <taxon>BOP clade</taxon>
        <taxon>Oryzoideae</taxon>
        <taxon>Oryzeae</taxon>
        <taxon>Oryzinae</taxon>
        <taxon>Oryza</taxon>
    </lineage>
</organism>
<dbReference type="EnsemblPlants" id="OPUNC03G15510.1">
    <property type="protein sequence ID" value="OPUNC03G15510.1"/>
    <property type="gene ID" value="OPUNC03G15510"/>
</dbReference>
<name>A0A0E0KD89_ORYPU</name>
<dbReference type="Proteomes" id="UP000026962">
    <property type="component" value="Chromosome 3"/>
</dbReference>
<reference evidence="2" key="2">
    <citation type="submission" date="2018-05" db="EMBL/GenBank/DDBJ databases">
        <title>OpunRS2 (Oryza punctata Reference Sequence Version 2).</title>
        <authorList>
            <person name="Zhang J."/>
            <person name="Kudrna D."/>
            <person name="Lee S."/>
            <person name="Talag J."/>
            <person name="Welchert J."/>
            <person name="Wing R.A."/>
        </authorList>
    </citation>
    <scope>NUCLEOTIDE SEQUENCE [LARGE SCALE GENOMIC DNA]</scope>
</reference>
<feature type="compositionally biased region" description="Basic and acidic residues" evidence="1">
    <location>
        <begin position="1"/>
        <end position="24"/>
    </location>
</feature>
<sequence>MWYRKDQHERRGDSARDSPMHRIAGETVTDLNSGGLIPLQGTEPAERYWTPNESTIMGGTRSFNPER</sequence>
<reference evidence="2" key="1">
    <citation type="submission" date="2015-04" db="UniProtKB">
        <authorList>
            <consortium name="EnsemblPlants"/>
        </authorList>
    </citation>
    <scope>IDENTIFICATION</scope>
</reference>
<dbReference type="AlphaFoldDB" id="A0A0E0KD89"/>
<accession>A0A0E0KD89</accession>
<keyword evidence="3" id="KW-1185">Reference proteome</keyword>
<protein>
    <submittedName>
        <fullName evidence="2">Uncharacterized protein</fullName>
    </submittedName>
</protein>
<evidence type="ECO:0000313" key="2">
    <source>
        <dbReference type="EnsemblPlants" id="OPUNC03G15510.1"/>
    </source>
</evidence>
<feature type="region of interest" description="Disordered" evidence="1">
    <location>
        <begin position="1"/>
        <end position="37"/>
    </location>
</feature>
<dbReference type="HOGENOM" id="CLU_2816872_0_0_1"/>
<proteinExistence type="predicted"/>
<dbReference type="Gramene" id="OPUNC03G15510.1">
    <property type="protein sequence ID" value="OPUNC03G15510.1"/>
    <property type="gene ID" value="OPUNC03G15510"/>
</dbReference>
<evidence type="ECO:0000256" key="1">
    <source>
        <dbReference type="SAM" id="MobiDB-lite"/>
    </source>
</evidence>